<dbReference type="SMART" id="SM00219">
    <property type="entry name" value="TyrKc"/>
    <property type="match status" value="1"/>
</dbReference>
<dbReference type="EMBL" id="CP022098">
    <property type="protein sequence ID" value="ATB34645.1"/>
    <property type="molecule type" value="Genomic_DNA"/>
</dbReference>
<keyword evidence="3 7" id="KW-0418">Kinase</keyword>
<sequence>MSDPAQGPSASSSPVPFDPHRGERIGRYEVLSQLSVGGMAELFLGYTSGPGGFRKYAAIKRILPDARSDEQFERMFLDEARITAAFSHPNIGQVFELGQDQGGLFLAMEFIAGQNLDQVIALGRRLGGTLPLGFVLSVVRDVCLALHYAHTFTTPGGKPHPVIHRDVAHKNVMVTYDGMVKLLDFGIAKARGARANTQAGMVKGTTGYMSPEQVRGQPLDGRSDLFSVGVMLHELLTGERLFAAGSEIQEMQMILGASIPDPQPRGGQVSAEIRAVALKALARDREQRYATGRDMARALEAAAGPLLFDAEQRAAFMAEHFQKQREGTRQLLQTVDETLDGTSKVAPIASRPEPEPARALEDVRRPGVEKRPVPRRKTEPEVPATPPDRVVTTGRVVTREFSNAPAAPPDTRETPGLKVAKSSLGLWAGMLVLGGLLGLGAMELRQVFLAEPIPAPPPGSAEDPSPLLPLGPSRPQGPVPLPETAAEPTSPPAEEASKASASTAEATGAASPARPAKQGLLTLVTRPEAEVFLNGRSLGKTPLFKKPVPVGQLRLLLQGQDGKRRELFVPIEQGKPAVLNLTLADLPVR</sequence>
<dbReference type="InterPro" id="IPR000719">
    <property type="entry name" value="Prot_kinase_dom"/>
</dbReference>
<feature type="region of interest" description="Disordered" evidence="5">
    <location>
        <begin position="1"/>
        <end position="21"/>
    </location>
</feature>
<keyword evidence="1" id="KW-0808">Transferase</keyword>
<evidence type="ECO:0000259" key="6">
    <source>
        <dbReference type="PROSITE" id="PS50011"/>
    </source>
</evidence>
<feature type="domain" description="Protein kinase" evidence="6">
    <location>
        <begin position="28"/>
        <end position="307"/>
    </location>
</feature>
<dbReference type="RefSeq" id="WP_095983366.1">
    <property type="nucleotide sequence ID" value="NZ_CP022098.1"/>
</dbReference>
<dbReference type="Pfam" id="PF00069">
    <property type="entry name" value="Pkinase"/>
    <property type="match status" value="1"/>
</dbReference>
<dbReference type="AlphaFoldDB" id="A0A250ISA7"/>
<dbReference type="GO" id="GO:0004713">
    <property type="term" value="F:protein tyrosine kinase activity"/>
    <property type="evidence" value="ECO:0007669"/>
    <property type="project" value="InterPro"/>
</dbReference>
<dbReference type="Gene3D" id="3.30.200.20">
    <property type="entry name" value="Phosphorylase Kinase, domain 1"/>
    <property type="match status" value="1"/>
</dbReference>
<feature type="compositionally biased region" description="Low complexity" evidence="5">
    <location>
        <begin position="482"/>
        <end position="514"/>
    </location>
</feature>
<feature type="region of interest" description="Disordered" evidence="5">
    <location>
        <begin position="346"/>
        <end position="389"/>
    </location>
</feature>
<keyword evidence="4" id="KW-0067">ATP-binding</keyword>
<dbReference type="PROSITE" id="PS00109">
    <property type="entry name" value="PROTEIN_KINASE_TYR"/>
    <property type="match status" value="1"/>
</dbReference>
<dbReference type="Proteomes" id="UP000217257">
    <property type="component" value="Chromosome"/>
</dbReference>
<dbReference type="KEGG" id="cfus:CYFUS_000052"/>
<evidence type="ECO:0000256" key="2">
    <source>
        <dbReference type="ARBA" id="ARBA00022741"/>
    </source>
</evidence>
<reference evidence="7 8" key="1">
    <citation type="submission" date="2017-06" db="EMBL/GenBank/DDBJ databases">
        <title>Sequencing and comparative analysis of myxobacterial genomes.</title>
        <authorList>
            <person name="Rupp O."/>
            <person name="Goesmann A."/>
            <person name="Sogaard-Andersen L."/>
        </authorList>
    </citation>
    <scope>NUCLEOTIDE SEQUENCE [LARGE SCALE GENOMIC DNA]</scope>
    <source>
        <strain evidence="7 8">DSM 52655</strain>
    </source>
</reference>
<evidence type="ECO:0000256" key="5">
    <source>
        <dbReference type="SAM" id="MobiDB-lite"/>
    </source>
</evidence>
<dbReference type="InterPro" id="IPR020635">
    <property type="entry name" value="Tyr_kinase_cat_dom"/>
</dbReference>
<evidence type="ECO:0000256" key="1">
    <source>
        <dbReference type="ARBA" id="ARBA00022679"/>
    </source>
</evidence>
<feature type="compositionally biased region" description="Basic and acidic residues" evidence="5">
    <location>
        <begin position="352"/>
        <end position="380"/>
    </location>
</feature>
<keyword evidence="7" id="KW-0723">Serine/threonine-protein kinase</keyword>
<protein>
    <submittedName>
        <fullName evidence="7">Serine/threonine protein kinase</fullName>
    </submittedName>
</protein>
<keyword evidence="2" id="KW-0547">Nucleotide-binding</keyword>
<evidence type="ECO:0000256" key="3">
    <source>
        <dbReference type="ARBA" id="ARBA00022777"/>
    </source>
</evidence>
<evidence type="ECO:0000313" key="8">
    <source>
        <dbReference type="Proteomes" id="UP000217257"/>
    </source>
</evidence>
<dbReference type="InterPro" id="IPR008266">
    <property type="entry name" value="Tyr_kinase_AS"/>
</dbReference>
<dbReference type="GO" id="GO:0005524">
    <property type="term" value="F:ATP binding"/>
    <property type="evidence" value="ECO:0007669"/>
    <property type="project" value="UniProtKB-KW"/>
</dbReference>
<accession>A0A250ISA7</accession>
<organism evidence="7 8">
    <name type="scientific">Cystobacter fuscus</name>
    <dbReference type="NCBI Taxonomy" id="43"/>
    <lineage>
        <taxon>Bacteria</taxon>
        <taxon>Pseudomonadati</taxon>
        <taxon>Myxococcota</taxon>
        <taxon>Myxococcia</taxon>
        <taxon>Myxococcales</taxon>
        <taxon>Cystobacterineae</taxon>
        <taxon>Archangiaceae</taxon>
        <taxon>Cystobacter</taxon>
    </lineage>
</organism>
<dbReference type="PANTHER" id="PTHR43289">
    <property type="entry name" value="MITOGEN-ACTIVATED PROTEIN KINASE KINASE KINASE 20-RELATED"/>
    <property type="match status" value="1"/>
</dbReference>
<dbReference type="InterPro" id="IPR011009">
    <property type="entry name" value="Kinase-like_dom_sf"/>
</dbReference>
<gene>
    <name evidence="7" type="ORF">CYFUS_000052</name>
</gene>
<dbReference type="PANTHER" id="PTHR43289:SF6">
    <property type="entry name" value="SERINE_THREONINE-PROTEIN KINASE NEKL-3"/>
    <property type="match status" value="1"/>
</dbReference>
<dbReference type="PROSITE" id="PS50011">
    <property type="entry name" value="PROTEIN_KINASE_DOM"/>
    <property type="match status" value="1"/>
</dbReference>
<evidence type="ECO:0000256" key="4">
    <source>
        <dbReference type="ARBA" id="ARBA00022840"/>
    </source>
</evidence>
<evidence type="ECO:0000313" key="7">
    <source>
        <dbReference type="EMBL" id="ATB34645.1"/>
    </source>
</evidence>
<dbReference type="GO" id="GO:0004674">
    <property type="term" value="F:protein serine/threonine kinase activity"/>
    <property type="evidence" value="ECO:0007669"/>
    <property type="project" value="UniProtKB-KW"/>
</dbReference>
<dbReference type="Gene3D" id="1.10.510.10">
    <property type="entry name" value="Transferase(Phosphotransferase) domain 1"/>
    <property type="match status" value="1"/>
</dbReference>
<feature type="compositionally biased region" description="Low complexity" evidence="5">
    <location>
        <begin position="464"/>
        <end position="474"/>
    </location>
</feature>
<dbReference type="CDD" id="cd14014">
    <property type="entry name" value="STKc_PknB_like"/>
    <property type="match status" value="1"/>
</dbReference>
<feature type="region of interest" description="Disordered" evidence="5">
    <location>
        <begin position="455"/>
        <end position="514"/>
    </location>
</feature>
<proteinExistence type="predicted"/>
<name>A0A250ISA7_9BACT</name>
<dbReference type="SUPFAM" id="SSF56112">
    <property type="entry name" value="Protein kinase-like (PK-like)"/>
    <property type="match status" value="1"/>
</dbReference>